<dbReference type="AlphaFoldDB" id="A0A2Z7BBT7"/>
<dbReference type="Proteomes" id="UP000250235">
    <property type="component" value="Unassembled WGS sequence"/>
</dbReference>
<evidence type="ECO:0000256" key="1">
    <source>
        <dbReference type="SAM" id="MobiDB-lite"/>
    </source>
</evidence>
<protein>
    <submittedName>
        <fullName evidence="2">Uncharacterized protein</fullName>
    </submittedName>
</protein>
<accession>A0A2Z7BBT7</accession>
<evidence type="ECO:0000313" key="2">
    <source>
        <dbReference type="EMBL" id="KZV31477.1"/>
    </source>
</evidence>
<name>A0A2Z7BBT7_9LAMI</name>
<sequence>MVDCGRLRQSGPRPETGFLRQPALEGLTRSAQADSSHQDWPEQIPAKRRGRRRAPGGGGEAFERRGRRLGARPALEGLTRSAWMDSPRQDWPKQITAKRRRRAPGGGEAFERRGRRLGARFGYQYPTSPLLPSRKVPLEDLNLHLVYRPDPTAISC</sequence>
<feature type="region of interest" description="Disordered" evidence="1">
    <location>
        <begin position="1"/>
        <end position="112"/>
    </location>
</feature>
<gene>
    <name evidence="2" type="ORF">F511_36736</name>
</gene>
<proteinExistence type="predicted"/>
<organism evidence="2 3">
    <name type="scientific">Dorcoceras hygrometricum</name>
    <dbReference type="NCBI Taxonomy" id="472368"/>
    <lineage>
        <taxon>Eukaryota</taxon>
        <taxon>Viridiplantae</taxon>
        <taxon>Streptophyta</taxon>
        <taxon>Embryophyta</taxon>
        <taxon>Tracheophyta</taxon>
        <taxon>Spermatophyta</taxon>
        <taxon>Magnoliopsida</taxon>
        <taxon>eudicotyledons</taxon>
        <taxon>Gunneridae</taxon>
        <taxon>Pentapetalae</taxon>
        <taxon>asterids</taxon>
        <taxon>lamiids</taxon>
        <taxon>Lamiales</taxon>
        <taxon>Gesneriaceae</taxon>
        <taxon>Didymocarpoideae</taxon>
        <taxon>Trichosporeae</taxon>
        <taxon>Loxocarpinae</taxon>
        <taxon>Dorcoceras</taxon>
    </lineage>
</organism>
<evidence type="ECO:0000313" key="3">
    <source>
        <dbReference type="Proteomes" id="UP000250235"/>
    </source>
</evidence>
<dbReference type="EMBL" id="KV007473">
    <property type="protein sequence ID" value="KZV31477.1"/>
    <property type="molecule type" value="Genomic_DNA"/>
</dbReference>
<keyword evidence="3" id="KW-1185">Reference proteome</keyword>
<reference evidence="2 3" key="1">
    <citation type="journal article" date="2015" name="Proc. Natl. Acad. Sci. U.S.A.">
        <title>The resurrection genome of Boea hygrometrica: A blueprint for survival of dehydration.</title>
        <authorList>
            <person name="Xiao L."/>
            <person name="Yang G."/>
            <person name="Zhang L."/>
            <person name="Yang X."/>
            <person name="Zhao S."/>
            <person name="Ji Z."/>
            <person name="Zhou Q."/>
            <person name="Hu M."/>
            <person name="Wang Y."/>
            <person name="Chen M."/>
            <person name="Xu Y."/>
            <person name="Jin H."/>
            <person name="Xiao X."/>
            <person name="Hu G."/>
            <person name="Bao F."/>
            <person name="Hu Y."/>
            <person name="Wan P."/>
            <person name="Li L."/>
            <person name="Deng X."/>
            <person name="Kuang T."/>
            <person name="Xiang C."/>
            <person name="Zhu J.K."/>
            <person name="Oliver M.J."/>
            <person name="He Y."/>
        </authorList>
    </citation>
    <scope>NUCLEOTIDE SEQUENCE [LARGE SCALE GENOMIC DNA]</scope>
    <source>
        <strain evidence="3">cv. XS01</strain>
    </source>
</reference>